<sequence>MTTPDRIKSVKVLTNGYYAFYDLHRPVYHAYAAAHLPPEEAQIAVGMTFAVVVENWTSVVTERHPARWAWSHHTRTVARRCGHTPTAIEVTRLLHDDLHMTIDQIATVTGTDRAAVLAHLVAADRAVAPHRRRPRPRARPSVSPEERWRNAFRLRTATA</sequence>
<gene>
    <name evidence="1" type="ORF">NCTC7807_04850</name>
</gene>
<dbReference type="Proteomes" id="UP000254150">
    <property type="component" value="Unassembled WGS sequence"/>
</dbReference>
<evidence type="ECO:0000313" key="1">
    <source>
        <dbReference type="EMBL" id="SUP60779.1"/>
    </source>
</evidence>
<protein>
    <submittedName>
        <fullName evidence="1">Uncharacterized protein</fullName>
    </submittedName>
</protein>
<evidence type="ECO:0000313" key="2">
    <source>
        <dbReference type="Proteomes" id="UP000254150"/>
    </source>
</evidence>
<accession>A0A380P6C8</accession>
<reference evidence="1 2" key="1">
    <citation type="submission" date="2018-06" db="EMBL/GenBank/DDBJ databases">
        <authorList>
            <consortium name="Pathogen Informatics"/>
            <person name="Doyle S."/>
        </authorList>
    </citation>
    <scope>NUCLEOTIDE SEQUENCE [LARGE SCALE GENOMIC DNA]</scope>
    <source>
        <strain evidence="1 2">NCTC7807</strain>
    </source>
</reference>
<proteinExistence type="predicted"/>
<name>A0A380P6C8_STRGR</name>
<dbReference type="AlphaFoldDB" id="A0A380P6C8"/>
<dbReference type="GeneID" id="95073340"/>
<dbReference type="EMBL" id="UHID01000007">
    <property type="protein sequence ID" value="SUP60779.1"/>
    <property type="molecule type" value="Genomic_DNA"/>
</dbReference>
<dbReference type="RefSeq" id="WP_115069463.1">
    <property type="nucleotide sequence ID" value="NZ_UHID01000007.1"/>
</dbReference>
<organism evidence="1 2">
    <name type="scientific">Streptomyces griseus</name>
    <dbReference type="NCBI Taxonomy" id="1911"/>
    <lineage>
        <taxon>Bacteria</taxon>
        <taxon>Bacillati</taxon>
        <taxon>Actinomycetota</taxon>
        <taxon>Actinomycetes</taxon>
        <taxon>Kitasatosporales</taxon>
        <taxon>Streptomycetaceae</taxon>
        <taxon>Streptomyces</taxon>
    </lineage>
</organism>